<dbReference type="PANTHER" id="PTHR38042:SF1">
    <property type="entry name" value="UROPORPHYRINOGEN-III SYNTHASE, CHLOROPLASTIC"/>
    <property type="match status" value="1"/>
</dbReference>
<comment type="similarity">
    <text evidence="2 9">Belongs to the uroporphyrinogen-III synthase family.</text>
</comment>
<dbReference type="InterPro" id="IPR039793">
    <property type="entry name" value="UROS/Hem4"/>
</dbReference>
<evidence type="ECO:0000313" key="11">
    <source>
        <dbReference type="EMBL" id="ADP33299.1"/>
    </source>
</evidence>
<dbReference type="EC" id="4.2.1.75" evidence="3 9"/>
<dbReference type="SUPFAM" id="SSF69618">
    <property type="entry name" value="HemD-like"/>
    <property type="match status" value="1"/>
</dbReference>
<evidence type="ECO:0000256" key="1">
    <source>
        <dbReference type="ARBA" id="ARBA00004772"/>
    </source>
</evidence>
<dbReference type="InterPro" id="IPR003754">
    <property type="entry name" value="4pyrrol_synth_uPrphyn_synth"/>
</dbReference>
<evidence type="ECO:0000256" key="8">
    <source>
        <dbReference type="ARBA" id="ARBA00048617"/>
    </source>
</evidence>
<dbReference type="Proteomes" id="UP000006867">
    <property type="component" value="Chromosome"/>
</dbReference>
<dbReference type="PANTHER" id="PTHR38042">
    <property type="entry name" value="UROPORPHYRINOGEN-III SYNTHASE, CHLOROPLASTIC"/>
    <property type="match status" value="1"/>
</dbReference>
<evidence type="ECO:0000256" key="5">
    <source>
        <dbReference type="ARBA" id="ARBA00023244"/>
    </source>
</evidence>
<protein>
    <recommendedName>
        <fullName evidence="7 9">Uroporphyrinogen-III synthase</fullName>
        <ecNumber evidence="3 9">4.2.1.75</ecNumber>
    </recommendedName>
</protein>
<evidence type="ECO:0000256" key="2">
    <source>
        <dbReference type="ARBA" id="ARBA00008133"/>
    </source>
</evidence>
<evidence type="ECO:0000313" key="12">
    <source>
        <dbReference type="Proteomes" id="UP000006867"/>
    </source>
</evidence>
<reference evidence="11 12" key="1">
    <citation type="journal article" date="2011" name="Front. Microbiol.">
        <title>Genomic signatures of strain selection and enhancement in Bacillus atrophaeus var. globigii, a historical biowarfare simulant.</title>
        <authorList>
            <person name="Gibbons H.S."/>
            <person name="Broomall S.M."/>
            <person name="McNew L.A."/>
            <person name="Daligault H."/>
            <person name="Chapman C."/>
            <person name="Bruce D."/>
            <person name="Karavis M."/>
            <person name="Krepps M."/>
            <person name="McGregor P.A."/>
            <person name="Hong C."/>
            <person name="Park K.H."/>
            <person name="Akmal A."/>
            <person name="Feldman A."/>
            <person name="Lin J.S."/>
            <person name="Chang W.E."/>
            <person name="Higgs B.W."/>
            <person name="Demirev P."/>
            <person name="Lindquist J."/>
            <person name="Liem A."/>
            <person name="Fochler E."/>
            <person name="Read T.D."/>
            <person name="Tapia R."/>
            <person name="Johnson S."/>
            <person name="Bishop-Lilly K.A."/>
            <person name="Detter C."/>
            <person name="Han C."/>
            <person name="Sozhamannan S."/>
            <person name="Rosenzweig C.N."/>
            <person name="Skowronski E.W."/>
        </authorList>
    </citation>
    <scope>NUCLEOTIDE SEQUENCE [LARGE SCALE GENOMIC DNA]</scope>
    <source>
        <strain evidence="11 12">1942</strain>
    </source>
</reference>
<dbReference type="EMBL" id="CP002207">
    <property type="protein sequence ID" value="ADP33299.1"/>
    <property type="molecule type" value="Genomic_DNA"/>
</dbReference>
<dbReference type="Pfam" id="PF02602">
    <property type="entry name" value="HEM4"/>
    <property type="match status" value="1"/>
</dbReference>
<keyword evidence="5 9" id="KW-0627">Porphyrin biosynthesis</keyword>
<evidence type="ECO:0000256" key="6">
    <source>
        <dbReference type="ARBA" id="ARBA00037589"/>
    </source>
</evidence>
<dbReference type="RefSeq" id="WP_003325220.1">
    <property type="nucleotide sequence ID" value="NC_014639.1"/>
</dbReference>
<proteinExistence type="inferred from homology"/>
<name>A0ABM5LZP5_BACA1</name>
<keyword evidence="4 9" id="KW-0456">Lyase</keyword>
<dbReference type="InterPro" id="IPR036108">
    <property type="entry name" value="4pyrrol_syn_uPrphyn_synt_sf"/>
</dbReference>
<evidence type="ECO:0000256" key="9">
    <source>
        <dbReference type="RuleBase" id="RU366031"/>
    </source>
</evidence>
<organism evidence="11 12">
    <name type="scientific">Bacillus atrophaeus (strain 1942)</name>
    <dbReference type="NCBI Taxonomy" id="720555"/>
    <lineage>
        <taxon>Bacteria</taxon>
        <taxon>Bacillati</taxon>
        <taxon>Bacillota</taxon>
        <taxon>Bacilli</taxon>
        <taxon>Bacillales</taxon>
        <taxon>Bacillaceae</taxon>
        <taxon>Bacillus</taxon>
    </lineage>
</organism>
<evidence type="ECO:0000256" key="7">
    <source>
        <dbReference type="ARBA" id="ARBA00040167"/>
    </source>
</evidence>
<sequence length="263" mass="29337">MRSDDLPLEGKTVLVTRNKAQAASFQQKVEALGGSAVSASLITFQKALPNEYANKLQKDLSEPGWLVFTSVNGAQFFFSYLKENRLPHPAQKKIAAVGEKTARYLQTRHVTVDVMPDTYIAECLADTLKKHALISDRVTVIKGNLSRGVIKTELEPLGFQVREWVLYNTIPDEQGIAELRQASGRSSFDYITFTSSSSVHTFMHALGNGERVWENDRTNYISIGPLTQEALMQYGISSHIPETFTVEGMLTLMCSMSRKEGLR</sequence>
<evidence type="ECO:0000259" key="10">
    <source>
        <dbReference type="Pfam" id="PF02602"/>
    </source>
</evidence>
<feature type="domain" description="Tetrapyrrole biosynthesis uroporphyrinogen III synthase" evidence="10">
    <location>
        <begin position="25"/>
        <end position="250"/>
    </location>
</feature>
<accession>A0ABM5LZP5</accession>
<comment type="pathway">
    <text evidence="1 9">Porphyrin-containing compound metabolism; protoporphyrin-IX biosynthesis; coproporphyrinogen-III from 5-aminolevulinate: step 3/4.</text>
</comment>
<evidence type="ECO:0000256" key="4">
    <source>
        <dbReference type="ARBA" id="ARBA00023239"/>
    </source>
</evidence>
<evidence type="ECO:0000256" key="3">
    <source>
        <dbReference type="ARBA" id="ARBA00013109"/>
    </source>
</evidence>
<dbReference type="CDD" id="cd06578">
    <property type="entry name" value="HemD"/>
    <property type="match status" value="1"/>
</dbReference>
<keyword evidence="12" id="KW-1185">Reference proteome</keyword>
<comment type="function">
    <text evidence="6 9">Catalyzes cyclization of the linear tetrapyrrole, hydroxymethylbilane, to the macrocyclic uroporphyrinogen III.</text>
</comment>
<dbReference type="Gene3D" id="3.40.50.10090">
    <property type="match status" value="2"/>
</dbReference>
<comment type="catalytic activity">
    <reaction evidence="8 9">
        <text>hydroxymethylbilane = uroporphyrinogen III + H2O</text>
        <dbReference type="Rhea" id="RHEA:18965"/>
        <dbReference type="ChEBI" id="CHEBI:15377"/>
        <dbReference type="ChEBI" id="CHEBI:57308"/>
        <dbReference type="ChEBI" id="CHEBI:57845"/>
        <dbReference type="EC" id="4.2.1.75"/>
    </reaction>
</comment>
<gene>
    <name evidence="11" type="ordered locus">BATR1942_11840</name>
</gene>